<organism evidence="1 2">
    <name type="scientific">Penicillium malachiteum</name>
    <dbReference type="NCBI Taxonomy" id="1324776"/>
    <lineage>
        <taxon>Eukaryota</taxon>
        <taxon>Fungi</taxon>
        <taxon>Dikarya</taxon>
        <taxon>Ascomycota</taxon>
        <taxon>Pezizomycotina</taxon>
        <taxon>Eurotiomycetes</taxon>
        <taxon>Eurotiomycetidae</taxon>
        <taxon>Eurotiales</taxon>
        <taxon>Aspergillaceae</taxon>
        <taxon>Penicillium</taxon>
    </lineage>
</organism>
<dbReference type="Proteomes" id="UP001215712">
    <property type="component" value="Unassembled WGS sequence"/>
</dbReference>
<accession>A0AAD6HDD1</accession>
<dbReference type="AlphaFoldDB" id="A0AAD6HDD1"/>
<sequence length="338" mass="38299">MGNFEGFNCHVQGLERFLAELKEEPGETLFNALLTAWMQIRYVVWWARAYFSRLDIHRNLPPIHLPRKLEGCFGTTEERRVNVLNVLCESHRLNSKAILKHWSLDSEIDDEYEITCLKLAGEAKKLDLWLSNIPKTEQPLDSESYSHFPVGDGLDTPIFFQSHDAALNFAYHVLARIMQCTESLRQLQSGKLHGKLGHSEEQGWIRLLLQIANGTSMQTSVSKNSYTIGFSGIFLAALLRCQDLNLSLEIERWLDSLHSLQPTEEGAFPIYQTLGVTRMVNQQRMMGREIFGVSQLEDDGGGFPKFTAYNSQSISSLLLHGVCNITGNLFTECVSIDV</sequence>
<protein>
    <submittedName>
        <fullName evidence="1">Uncharacterized protein</fullName>
    </submittedName>
</protein>
<evidence type="ECO:0000313" key="2">
    <source>
        <dbReference type="Proteomes" id="UP001215712"/>
    </source>
</evidence>
<gene>
    <name evidence="1" type="ORF">N7493_010637</name>
</gene>
<proteinExistence type="predicted"/>
<comment type="caution">
    <text evidence="1">The sequence shown here is derived from an EMBL/GenBank/DDBJ whole genome shotgun (WGS) entry which is preliminary data.</text>
</comment>
<name>A0AAD6HDD1_9EURO</name>
<keyword evidence="2" id="KW-1185">Reference proteome</keyword>
<evidence type="ECO:0000313" key="1">
    <source>
        <dbReference type="EMBL" id="KAJ5709303.1"/>
    </source>
</evidence>
<dbReference type="EMBL" id="JAQJAN010000019">
    <property type="protein sequence ID" value="KAJ5709303.1"/>
    <property type="molecule type" value="Genomic_DNA"/>
</dbReference>
<reference evidence="1" key="1">
    <citation type="journal article" date="2023" name="IMA Fungus">
        <title>Comparative genomic study of the Penicillium genus elucidates a diverse pangenome and 15 lateral gene transfer events.</title>
        <authorList>
            <person name="Petersen C."/>
            <person name="Sorensen T."/>
            <person name="Nielsen M.R."/>
            <person name="Sondergaard T.E."/>
            <person name="Sorensen J.L."/>
            <person name="Fitzpatrick D.A."/>
            <person name="Frisvad J.C."/>
            <person name="Nielsen K.L."/>
        </authorList>
    </citation>
    <scope>NUCLEOTIDE SEQUENCE</scope>
    <source>
        <strain evidence="1">IBT 17514</strain>
    </source>
</reference>
<reference evidence="1" key="2">
    <citation type="submission" date="2023-01" db="EMBL/GenBank/DDBJ databases">
        <authorList>
            <person name="Petersen C."/>
        </authorList>
    </citation>
    <scope>NUCLEOTIDE SEQUENCE</scope>
    <source>
        <strain evidence="1">IBT 17514</strain>
    </source>
</reference>